<evidence type="ECO:0000256" key="4">
    <source>
        <dbReference type="ARBA" id="ARBA00023033"/>
    </source>
</evidence>
<dbReference type="InterPro" id="IPR016215">
    <property type="entry name" value="NTA_MOA"/>
</dbReference>
<dbReference type="InterPro" id="IPR011251">
    <property type="entry name" value="Luciferase-like_dom"/>
</dbReference>
<feature type="binding site" evidence="6">
    <location>
        <position position="90"/>
    </location>
    <ligand>
        <name>FMN</name>
        <dbReference type="ChEBI" id="CHEBI:58210"/>
    </ligand>
</feature>
<dbReference type="Gene3D" id="3.20.20.30">
    <property type="entry name" value="Luciferase-like domain"/>
    <property type="match status" value="1"/>
</dbReference>
<dbReference type="InterPro" id="IPR036661">
    <property type="entry name" value="Luciferase-like_sf"/>
</dbReference>
<keyword evidence="9" id="KW-1185">Reference proteome</keyword>
<dbReference type="PIRSF" id="PIRSF000337">
    <property type="entry name" value="NTA_MOA"/>
    <property type="match status" value="1"/>
</dbReference>
<dbReference type="GO" id="GO:0016705">
    <property type="term" value="F:oxidoreductase activity, acting on paired donors, with incorporation or reduction of molecular oxygen"/>
    <property type="evidence" value="ECO:0007669"/>
    <property type="project" value="InterPro"/>
</dbReference>
<evidence type="ECO:0000256" key="6">
    <source>
        <dbReference type="PIRSR" id="PIRSR000337-1"/>
    </source>
</evidence>
<feature type="binding site" evidence="6">
    <location>
        <position position="214"/>
    </location>
    <ligand>
        <name>FMN</name>
        <dbReference type="ChEBI" id="CHEBI:58210"/>
    </ligand>
</feature>
<dbReference type="AlphaFoldDB" id="A0A919K891"/>
<keyword evidence="1 6" id="KW-0285">Flavoprotein</keyword>
<feature type="domain" description="Luciferase-like" evidence="7">
    <location>
        <begin position="24"/>
        <end position="386"/>
    </location>
</feature>
<proteinExistence type="inferred from homology"/>
<dbReference type="NCBIfam" id="TIGR03860">
    <property type="entry name" value="FMN_nitrolo"/>
    <property type="match status" value="1"/>
</dbReference>
<comment type="similarity">
    <text evidence="5">Belongs to the NtaA/SnaA/DszA monooxygenase family.</text>
</comment>
<dbReference type="InterPro" id="IPR051260">
    <property type="entry name" value="Diverse_substr_monoxygenases"/>
</dbReference>
<dbReference type="GO" id="GO:0004497">
    <property type="term" value="F:monooxygenase activity"/>
    <property type="evidence" value="ECO:0007669"/>
    <property type="project" value="UniProtKB-KW"/>
</dbReference>
<comment type="caution">
    <text evidence="8">The sequence shown here is derived from an EMBL/GenBank/DDBJ whole genome shotgun (WGS) entry which is preliminary data.</text>
</comment>
<dbReference type="Proteomes" id="UP000629619">
    <property type="component" value="Unassembled WGS sequence"/>
</dbReference>
<evidence type="ECO:0000313" key="9">
    <source>
        <dbReference type="Proteomes" id="UP000629619"/>
    </source>
</evidence>
<dbReference type="PANTHER" id="PTHR30011">
    <property type="entry name" value="ALKANESULFONATE MONOOXYGENASE-RELATED"/>
    <property type="match status" value="1"/>
</dbReference>
<gene>
    <name evidence="8" type="ORF">Asi03nite_03350</name>
</gene>
<dbReference type="SUPFAM" id="SSF51679">
    <property type="entry name" value="Bacterial luciferase-like"/>
    <property type="match status" value="1"/>
</dbReference>
<keyword evidence="3" id="KW-0560">Oxidoreductase</keyword>
<dbReference type="EMBL" id="BOMW01000005">
    <property type="protein sequence ID" value="GIF02797.1"/>
    <property type="molecule type" value="Genomic_DNA"/>
</dbReference>
<evidence type="ECO:0000256" key="3">
    <source>
        <dbReference type="ARBA" id="ARBA00023002"/>
    </source>
</evidence>
<dbReference type="PANTHER" id="PTHR30011:SF16">
    <property type="entry name" value="C2H2 FINGER DOMAIN TRANSCRIPTION FACTOR (EUROFUNG)-RELATED"/>
    <property type="match status" value="1"/>
</dbReference>
<accession>A0A919K891</accession>
<dbReference type="Pfam" id="PF00296">
    <property type="entry name" value="Bac_luciferase"/>
    <property type="match status" value="1"/>
</dbReference>
<keyword evidence="2 6" id="KW-0288">FMN</keyword>
<evidence type="ECO:0000256" key="2">
    <source>
        <dbReference type="ARBA" id="ARBA00022643"/>
    </source>
</evidence>
<sequence>MHLAAQLPGIHNVTVWSDPRSRSQIGVDSFIHLAQTAERGKFDFFFLAEGLRLREHKGRIYELDVAGRPESLTVLSALAAVTTHLGLAATVNATFNEPYEVARRLATLDLLSGGRAAWNVVTSFDAFTGENFRRGGFLDEADRYDRAAEFLQVARRLWDSLSPADIPADSGTGEFIRPGAGAFTHAGRHFDISGRFTTPSGPQGHPVVIQAGESAEGREFAAAEADVIFSKYNRLPQARAFYQDVKGRLAKYGRSPEDLKIIPTATCVVADTDEEAAELATEITRAQVSPQTAIAHLEAVWGRDLSAYDPDGPLPEVEPLPGNLLLKGHSVFRGDRAATARRWREIAEARGLSIRELVIAVGDGQTFVGSPGTVATAMEHFVTTGGADGFVLVPHTTPGGLDDFVTRVVPLLQERGAFRADYEGTTLRDHLGLAHRRTSREAVR</sequence>
<reference evidence="8" key="1">
    <citation type="submission" date="2021-01" db="EMBL/GenBank/DDBJ databases">
        <title>Whole genome shotgun sequence of Actinoplanes siamensis NBRC 109076.</title>
        <authorList>
            <person name="Komaki H."/>
            <person name="Tamura T."/>
        </authorList>
    </citation>
    <scope>NUCLEOTIDE SEQUENCE</scope>
    <source>
        <strain evidence="8">NBRC 109076</strain>
    </source>
</reference>
<protein>
    <submittedName>
        <fullName evidence="8">Nitrilotriacetate monooxygenase component A</fullName>
    </submittedName>
</protein>
<evidence type="ECO:0000259" key="7">
    <source>
        <dbReference type="Pfam" id="PF00296"/>
    </source>
</evidence>
<dbReference type="RefSeq" id="WP_203676513.1">
    <property type="nucleotide sequence ID" value="NZ_BOMW01000005.1"/>
</dbReference>
<keyword evidence="4 8" id="KW-0503">Monooxygenase</keyword>
<evidence type="ECO:0000313" key="8">
    <source>
        <dbReference type="EMBL" id="GIF02797.1"/>
    </source>
</evidence>
<name>A0A919K891_9ACTN</name>
<feature type="binding site" evidence="6">
    <location>
        <position position="144"/>
    </location>
    <ligand>
        <name>FMN</name>
        <dbReference type="ChEBI" id="CHEBI:58210"/>
    </ligand>
</feature>
<organism evidence="8 9">
    <name type="scientific">Actinoplanes siamensis</name>
    <dbReference type="NCBI Taxonomy" id="1223317"/>
    <lineage>
        <taxon>Bacteria</taxon>
        <taxon>Bacillati</taxon>
        <taxon>Actinomycetota</taxon>
        <taxon>Actinomycetes</taxon>
        <taxon>Micromonosporales</taxon>
        <taxon>Micromonosporaceae</taxon>
        <taxon>Actinoplanes</taxon>
    </lineage>
</organism>
<evidence type="ECO:0000256" key="5">
    <source>
        <dbReference type="ARBA" id="ARBA00033748"/>
    </source>
</evidence>
<dbReference type="CDD" id="cd01095">
    <property type="entry name" value="Nitrilotriacetate_monoxgenase"/>
    <property type="match status" value="1"/>
</dbReference>
<evidence type="ECO:0000256" key="1">
    <source>
        <dbReference type="ARBA" id="ARBA00022630"/>
    </source>
</evidence>